<keyword evidence="3" id="KW-1185">Reference proteome</keyword>
<sequence length="160" mass="18345">MRLLLLTLLLVVAVNGGIFDKVKGIFTGEGSFGQKVKNATIVGFKKKWRPIRTDKVDERGDSITEVNENSRVAKELYQGDVVLTEQQAEEIVEDIEDEVAGGNRTKRQAFKDHRYPKMLWSQGVNYYFHNLADAKMRNAFIKGAKLWEKDTCINFTQNRF</sequence>
<dbReference type="GO" id="GO:0008237">
    <property type="term" value="F:metallopeptidase activity"/>
    <property type="evidence" value="ECO:0007669"/>
    <property type="project" value="InterPro"/>
</dbReference>
<dbReference type="Gene3D" id="3.40.390.10">
    <property type="entry name" value="Collagenase (Catalytic Domain)"/>
    <property type="match status" value="1"/>
</dbReference>
<proteinExistence type="predicted"/>
<evidence type="ECO:0008006" key="4">
    <source>
        <dbReference type="Google" id="ProtNLM"/>
    </source>
</evidence>
<reference evidence="2 3" key="1">
    <citation type="submission" date="2015-09" db="EMBL/GenBank/DDBJ databases">
        <title>Draft genome of the parasitic nematode Teladorsagia circumcincta isolate WARC Sus (inbred).</title>
        <authorList>
            <person name="Mitreva M."/>
        </authorList>
    </citation>
    <scope>NUCLEOTIDE SEQUENCE [LARGE SCALE GENOMIC DNA]</scope>
    <source>
        <strain evidence="2 3">S</strain>
    </source>
</reference>
<feature type="signal peptide" evidence="1">
    <location>
        <begin position="1"/>
        <end position="16"/>
    </location>
</feature>
<evidence type="ECO:0000313" key="3">
    <source>
        <dbReference type="Proteomes" id="UP000230423"/>
    </source>
</evidence>
<protein>
    <recommendedName>
        <fullName evidence="4">Peptidase M12A domain-containing protein</fullName>
    </recommendedName>
</protein>
<feature type="chain" id="PRO_5013910095" description="Peptidase M12A domain-containing protein" evidence="1">
    <location>
        <begin position="17"/>
        <end position="160"/>
    </location>
</feature>
<accession>A0A2G9TE80</accession>
<evidence type="ECO:0000256" key="1">
    <source>
        <dbReference type="SAM" id="SignalP"/>
    </source>
</evidence>
<organism evidence="2 3">
    <name type="scientific">Teladorsagia circumcincta</name>
    <name type="common">Brown stomach worm</name>
    <name type="synonym">Ostertagia circumcincta</name>
    <dbReference type="NCBI Taxonomy" id="45464"/>
    <lineage>
        <taxon>Eukaryota</taxon>
        <taxon>Metazoa</taxon>
        <taxon>Ecdysozoa</taxon>
        <taxon>Nematoda</taxon>
        <taxon>Chromadorea</taxon>
        <taxon>Rhabditida</taxon>
        <taxon>Rhabditina</taxon>
        <taxon>Rhabditomorpha</taxon>
        <taxon>Strongyloidea</taxon>
        <taxon>Trichostrongylidae</taxon>
        <taxon>Teladorsagia</taxon>
    </lineage>
</organism>
<keyword evidence="1" id="KW-0732">Signal</keyword>
<feature type="non-terminal residue" evidence="2">
    <location>
        <position position="160"/>
    </location>
</feature>
<evidence type="ECO:0000313" key="2">
    <source>
        <dbReference type="EMBL" id="PIO56279.1"/>
    </source>
</evidence>
<name>A0A2G9TE80_TELCI</name>
<dbReference type="AlphaFoldDB" id="A0A2G9TE80"/>
<dbReference type="Proteomes" id="UP000230423">
    <property type="component" value="Unassembled WGS sequence"/>
</dbReference>
<gene>
    <name evidence="2" type="ORF">TELCIR_22322</name>
</gene>
<dbReference type="OrthoDB" id="5873044at2759"/>
<dbReference type="InterPro" id="IPR024079">
    <property type="entry name" value="MetalloPept_cat_dom_sf"/>
</dbReference>
<dbReference type="EMBL" id="KZ379228">
    <property type="protein sequence ID" value="PIO56279.1"/>
    <property type="molecule type" value="Genomic_DNA"/>
</dbReference>